<organism evidence="2 3">
    <name type="scientific">Hymenobacter sediminicola</name>
    <dbReference type="NCBI Taxonomy" id="2761579"/>
    <lineage>
        <taxon>Bacteria</taxon>
        <taxon>Pseudomonadati</taxon>
        <taxon>Bacteroidota</taxon>
        <taxon>Cytophagia</taxon>
        <taxon>Cytophagales</taxon>
        <taxon>Hymenobacteraceae</taxon>
        <taxon>Hymenobacter</taxon>
    </lineage>
</organism>
<feature type="region of interest" description="Disordered" evidence="1">
    <location>
        <begin position="68"/>
        <end position="130"/>
    </location>
</feature>
<protein>
    <submittedName>
        <fullName evidence="2">Uncharacterized protein</fullName>
    </submittedName>
</protein>
<proteinExistence type="predicted"/>
<evidence type="ECO:0000256" key="1">
    <source>
        <dbReference type="SAM" id="MobiDB-lite"/>
    </source>
</evidence>
<reference evidence="2 3" key="1">
    <citation type="submission" date="2020-08" db="EMBL/GenBank/DDBJ databases">
        <title>Hymenobacter sp. S2-20-2 genome sequencing.</title>
        <authorList>
            <person name="Jin L."/>
        </authorList>
    </citation>
    <scope>NUCLEOTIDE SEQUENCE [LARGE SCALE GENOMIC DNA]</scope>
    <source>
        <strain evidence="2 3">S2-20-2</strain>
    </source>
</reference>
<feature type="compositionally biased region" description="Low complexity" evidence="1">
    <location>
        <begin position="89"/>
        <end position="98"/>
    </location>
</feature>
<evidence type="ECO:0000313" key="2">
    <source>
        <dbReference type="EMBL" id="QNH62721.1"/>
    </source>
</evidence>
<accession>A0A7G7W8M8</accession>
<dbReference type="AlphaFoldDB" id="A0A7G7W8M8"/>
<evidence type="ECO:0000313" key="3">
    <source>
        <dbReference type="Proteomes" id="UP000515489"/>
    </source>
</evidence>
<sequence length="282" mass="29891">MTQNPEDELLDESLRETFSDFTLSPSSRLWAGVEGQLADIPKAPRALPYKVLLPLVGLVGLGVGWLLPHPESTKPTPKTEQPAVSRTEAPAAALQPAPTTVSPDILSAVAPTKPEAGREQAATTAEKRMAARHPRFTGVEAQRITAAQTPETDTLVLAASAASPLAALPPAADTLTATALPAPAAVSADSQLSAATMQLSASEVRENERTGTAGTGAATRVATAGVLKPGEAPREWRTEYRVPTHRMAEKGRGFRRRITHLTQQVRHVFSPRRSKAAAQPDF</sequence>
<dbReference type="RefSeq" id="WP_185888627.1">
    <property type="nucleotide sequence ID" value="NZ_CP060202.1"/>
</dbReference>
<keyword evidence="3" id="KW-1185">Reference proteome</keyword>
<name>A0A7G7W8M8_9BACT</name>
<dbReference type="KEGG" id="hsk:H4317_02530"/>
<gene>
    <name evidence="2" type="ORF">H4317_02530</name>
</gene>
<feature type="compositionally biased region" description="Polar residues" evidence="1">
    <location>
        <begin position="73"/>
        <end position="84"/>
    </location>
</feature>
<dbReference type="EMBL" id="CP060202">
    <property type="protein sequence ID" value="QNH62721.1"/>
    <property type="molecule type" value="Genomic_DNA"/>
</dbReference>
<dbReference type="Proteomes" id="UP000515489">
    <property type="component" value="Chromosome"/>
</dbReference>